<evidence type="ECO:0000256" key="5">
    <source>
        <dbReference type="ARBA" id="ARBA00022723"/>
    </source>
</evidence>
<evidence type="ECO:0000259" key="15">
    <source>
        <dbReference type="Pfam" id="PF02887"/>
    </source>
</evidence>
<evidence type="ECO:0000256" key="2">
    <source>
        <dbReference type="ARBA" id="ARBA00008663"/>
    </source>
</evidence>
<evidence type="ECO:0000256" key="13">
    <source>
        <dbReference type="RuleBase" id="RU000504"/>
    </source>
</evidence>
<keyword evidence="10 13" id="KW-0324">Glycolysis</keyword>
<evidence type="ECO:0000313" key="16">
    <source>
        <dbReference type="EMBL" id="CRL63608.1"/>
    </source>
</evidence>
<keyword evidence="4 13" id="KW-0808">Transferase</keyword>
<dbReference type="Pfam" id="PF02887">
    <property type="entry name" value="PK_C"/>
    <property type="match status" value="1"/>
</dbReference>
<comment type="catalytic activity">
    <reaction evidence="13">
        <text>pyruvate + ATP = phosphoenolpyruvate + ADP + H(+)</text>
        <dbReference type="Rhea" id="RHEA:18157"/>
        <dbReference type="ChEBI" id="CHEBI:15361"/>
        <dbReference type="ChEBI" id="CHEBI:15378"/>
        <dbReference type="ChEBI" id="CHEBI:30616"/>
        <dbReference type="ChEBI" id="CHEBI:58702"/>
        <dbReference type="ChEBI" id="CHEBI:456216"/>
        <dbReference type="EC" id="2.7.1.40"/>
    </reaction>
</comment>
<dbReference type="EMBL" id="CVRY01000005">
    <property type="protein sequence ID" value="CRL63608.1"/>
    <property type="molecule type" value="Genomic_DNA"/>
</dbReference>
<dbReference type="GO" id="GO:0016301">
    <property type="term" value="F:kinase activity"/>
    <property type="evidence" value="ECO:0007669"/>
    <property type="project" value="UniProtKB-KW"/>
</dbReference>
<evidence type="ECO:0000256" key="8">
    <source>
        <dbReference type="ARBA" id="ARBA00022840"/>
    </source>
</evidence>
<keyword evidence="6" id="KW-0547">Nucleotide-binding</keyword>
<dbReference type="RefSeq" id="WP_072064351.1">
    <property type="nucleotide sequence ID" value="NZ_CVRY01000005.1"/>
</dbReference>
<comment type="pathway">
    <text evidence="1 13">Carbohydrate degradation; glycolysis; pyruvate from D-glyceraldehyde 3-phosphate: step 5/5.</text>
</comment>
<dbReference type="PRINTS" id="PR01050">
    <property type="entry name" value="PYRUVTKNASE"/>
</dbReference>
<dbReference type="Gene3D" id="2.40.33.10">
    <property type="entry name" value="PK beta-barrel domain-like"/>
    <property type="match status" value="1"/>
</dbReference>
<evidence type="ECO:0000256" key="3">
    <source>
        <dbReference type="ARBA" id="ARBA00012142"/>
    </source>
</evidence>
<dbReference type="InterPro" id="IPR015793">
    <property type="entry name" value="Pyrv_Knase_brl"/>
</dbReference>
<dbReference type="InterPro" id="IPR001697">
    <property type="entry name" value="Pyr_Knase"/>
</dbReference>
<dbReference type="InterPro" id="IPR040442">
    <property type="entry name" value="Pyrv_kinase-like_dom_sf"/>
</dbReference>
<dbReference type="GO" id="GO:0005524">
    <property type="term" value="F:ATP binding"/>
    <property type="evidence" value="ECO:0007669"/>
    <property type="project" value="UniProtKB-KW"/>
</dbReference>
<protein>
    <recommendedName>
        <fullName evidence="3 12">Pyruvate kinase</fullName>
        <ecNumber evidence="3 12">2.7.1.40</ecNumber>
    </recommendedName>
</protein>
<dbReference type="PANTHER" id="PTHR11817">
    <property type="entry name" value="PYRUVATE KINASE"/>
    <property type="match status" value="1"/>
</dbReference>
<comment type="similarity">
    <text evidence="2 13">Belongs to the pyruvate kinase family.</text>
</comment>
<organism evidence="16 17">
    <name type="scientific">Proteus penneri</name>
    <dbReference type="NCBI Taxonomy" id="102862"/>
    <lineage>
        <taxon>Bacteria</taxon>
        <taxon>Pseudomonadati</taxon>
        <taxon>Pseudomonadota</taxon>
        <taxon>Gammaproteobacteria</taxon>
        <taxon>Enterobacterales</taxon>
        <taxon>Morganellaceae</taxon>
        <taxon>Proteus</taxon>
    </lineage>
</organism>
<reference evidence="17" key="1">
    <citation type="submission" date="2015-06" db="EMBL/GenBank/DDBJ databases">
        <authorList>
            <person name="Urmite Genomes"/>
        </authorList>
    </citation>
    <scope>NUCLEOTIDE SEQUENCE [LARGE SCALE GENOMIC DNA]</scope>
    <source>
        <strain evidence="17">CSUR P1867</strain>
    </source>
</reference>
<dbReference type="SUPFAM" id="SSF50800">
    <property type="entry name" value="PK beta-barrel domain-like"/>
    <property type="match status" value="1"/>
</dbReference>
<dbReference type="EC" id="2.7.1.40" evidence="3 12"/>
<keyword evidence="8" id="KW-0067">ATP-binding</keyword>
<evidence type="ECO:0000313" key="17">
    <source>
        <dbReference type="Proteomes" id="UP000183920"/>
    </source>
</evidence>
<dbReference type="SUPFAM" id="SSF51621">
    <property type="entry name" value="Phosphoenolpyruvate/pyruvate domain"/>
    <property type="match status" value="1"/>
</dbReference>
<feature type="domain" description="Pyruvate kinase C-terminal" evidence="15">
    <location>
        <begin position="364"/>
        <end position="471"/>
    </location>
</feature>
<dbReference type="GO" id="GO:0030955">
    <property type="term" value="F:potassium ion binding"/>
    <property type="evidence" value="ECO:0007669"/>
    <property type="project" value="UniProtKB-UniRule"/>
</dbReference>
<evidence type="ECO:0000256" key="6">
    <source>
        <dbReference type="ARBA" id="ARBA00022741"/>
    </source>
</evidence>
<dbReference type="GO" id="GO:0000287">
    <property type="term" value="F:magnesium ion binding"/>
    <property type="evidence" value="ECO:0007669"/>
    <property type="project" value="UniProtKB-UniRule"/>
</dbReference>
<dbReference type="NCBIfam" id="TIGR01064">
    <property type="entry name" value="pyruv_kin"/>
    <property type="match status" value="1"/>
</dbReference>
<dbReference type="Proteomes" id="UP000183920">
    <property type="component" value="Unassembled WGS sequence"/>
</dbReference>
<dbReference type="InterPro" id="IPR015813">
    <property type="entry name" value="Pyrv/PenolPyrv_kinase-like_dom"/>
</dbReference>
<evidence type="ECO:0000256" key="11">
    <source>
        <dbReference type="ARBA" id="ARBA00023317"/>
    </source>
</evidence>
<keyword evidence="5" id="KW-0479">Metal-binding</keyword>
<evidence type="ECO:0000256" key="7">
    <source>
        <dbReference type="ARBA" id="ARBA00022777"/>
    </source>
</evidence>
<gene>
    <name evidence="16" type="primary">pykA_2</name>
    <name evidence="16" type="ORF">BN1804_02574</name>
</gene>
<dbReference type="FunFam" id="2.40.33.10:FF:000001">
    <property type="entry name" value="Pyruvate kinase"/>
    <property type="match status" value="1"/>
</dbReference>
<proteinExistence type="inferred from homology"/>
<evidence type="ECO:0000256" key="1">
    <source>
        <dbReference type="ARBA" id="ARBA00004997"/>
    </source>
</evidence>
<evidence type="ECO:0000256" key="10">
    <source>
        <dbReference type="ARBA" id="ARBA00023152"/>
    </source>
</evidence>
<dbReference type="InterPro" id="IPR036918">
    <property type="entry name" value="Pyrv_Knase_C_sf"/>
</dbReference>
<keyword evidence="9 13" id="KW-0460">Magnesium</keyword>
<keyword evidence="11 16" id="KW-0670">Pyruvate</keyword>
<dbReference type="InterPro" id="IPR011037">
    <property type="entry name" value="Pyrv_Knase-like_insert_dom_sf"/>
</dbReference>
<evidence type="ECO:0000256" key="12">
    <source>
        <dbReference type="NCBIfam" id="TIGR01064"/>
    </source>
</evidence>
<evidence type="ECO:0000256" key="9">
    <source>
        <dbReference type="ARBA" id="ARBA00022842"/>
    </source>
</evidence>
<dbReference type="UniPathway" id="UPA00109">
    <property type="reaction ID" value="UER00188"/>
</dbReference>
<feature type="domain" description="Pyruvate kinase barrel" evidence="14">
    <location>
        <begin position="1"/>
        <end position="327"/>
    </location>
</feature>
<accession>A0A0G4QCM2</accession>
<sequence>MRKTKIVATLGPASCTEQMIEKLILAGANVFRLNFSHGTSEQHQATAATIRQVAEKHRVFIGILADLQGPKIRIANFKNDSVQLTQGDSFILNADLDPTLGDEQQVGLDYPQLVQEVTPGNILLLDDGNIQLQVSAVNNNQIETKVTVGGKLSNRKGINLLGGGLSAPALTEKDKQDIHTAAAIGADYIAVSFPRNGADIEYARSLVIAAGSHAKIVAKVERAEVVSCEANMDDIIKASDVIMVARGDLAVEIGDASLPGAQKQLIARCRALGCPVITATQMMESMIESPMPTRAEVMDIANAVGDGTDAVMLSAETAAGKYPVEAVSAMARVAEGAERSFAANAKNPWQSPSYYSQTGRWIALAAATSAFHDDKHLSVAALTENGKSVTLLSRFMPNNNVYALTDNPALAGQLTVLRGVTPVAYQRQNNNDCDENIMQKLQTEGLLTDMNSLLITRLSTFEKTGESDCCHLVPVKQVEATTA</sequence>
<dbReference type="NCBIfam" id="NF004491">
    <property type="entry name" value="PRK05826.1"/>
    <property type="match status" value="1"/>
</dbReference>
<evidence type="ECO:0000259" key="14">
    <source>
        <dbReference type="Pfam" id="PF00224"/>
    </source>
</evidence>
<dbReference type="InterPro" id="IPR015795">
    <property type="entry name" value="Pyrv_Knase_C"/>
</dbReference>
<name>A0A0G4QCM2_9GAMM</name>
<keyword evidence="7 13" id="KW-0418">Kinase</keyword>
<dbReference type="AlphaFoldDB" id="A0A0G4QCM2"/>
<dbReference type="GO" id="GO:0004743">
    <property type="term" value="F:pyruvate kinase activity"/>
    <property type="evidence" value="ECO:0007669"/>
    <property type="project" value="UniProtKB-UniRule"/>
</dbReference>
<dbReference type="SUPFAM" id="SSF52935">
    <property type="entry name" value="PK C-terminal domain-like"/>
    <property type="match status" value="1"/>
</dbReference>
<evidence type="ECO:0000256" key="4">
    <source>
        <dbReference type="ARBA" id="ARBA00022679"/>
    </source>
</evidence>
<dbReference type="Pfam" id="PF00224">
    <property type="entry name" value="PK"/>
    <property type="match status" value="1"/>
</dbReference>
<dbReference type="InterPro" id="IPR015806">
    <property type="entry name" value="Pyrv_Knase_insert_dom_sf"/>
</dbReference>
<dbReference type="Gene3D" id="3.20.20.60">
    <property type="entry name" value="Phosphoenolpyruvate-binding domains"/>
    <property type="match status" value="1"/>
</dbReference>
<dbReference type="Gene3D" id="3.40.1380.20">
    <property type="entry name" value="Pyruvate kinase, C-terminal domain"/>
    <property type="match status" value="1"/>
</dbReference>